<comment type="caution">
    <text evidence="2">The sequence shown here is derived from an EMBL/GenBank/DDBJ whole genome shotgun (WGS) entry which is preliminary data.</text>
</comment>
<feature type="region of interest" description="Disordered" evidence="1">
    <location>
        <begin position="81"/>
        <end position="106"/>
    </location>
</feature>
<feature type="compositionally biased region" description="Polar residues" evidence="1">
    <location>
        <begin position="48"/>
        <end position="67"/>
    </location>
</feature>
<gene>
    <name evidence="2" type="ORF">DY000_02045677</name>
</gene>
<evidence type="ECO:0000313" key="2">
    <source>
        <dbReference type="EMBL" id="KAF3607502.1"/>
    </source>
</evidence>
<evidence type="ECO:0000313" key="3">
    <source>
        <dbReference type="Proteomes" id="UP000266723"/>
    </source>
</evidence>
<dbReference type="Proteomes" id="UP000266723">
    <property type="component" value="Unassembled WGS sequence"/>
</dbReference>
<name>A0ABQ7EVY3_BRACR</name>
<protein>
    <submittedName>
        <fullName evidence="2">Uncharacterized protein</fullName>
    </submittedName>
</protein>
<evidence type="ECO:0000256" key="1">
    <source>
        <dbReference type="SAM" id="MobiDB-lite"/>
    </source>
</evidence>
<feature type="region of interest" description="Disordered" evidence="1">
    <location>
        <begin position="28"/>
        <end position="67"/>
    </location>
</feature>
<accession>A0ABQ7EVY3</accession>
<reference evidence="2 3" key="1">
    <citation type="journal article" date="2020" name="BMC Genomics">
        <title>Intraspecific diversification of the crop wild relative Brassica cretica Lam. using demographic model selection.</title>
        <authorList>
            <person name="Kioukis A."/>
            <person name="Michalopoulou V.A."/>
            <person name="Briers L."/>
            <person name="Pirintsos S."/>
            <person name="Studholme D.J."/>
            <person name="Pavlidis P."/>
            <person name="Sarris P.F."/>
        </authorList>
    </citation>
    <scope>NUCLEOTIDE SEQUENCE [LARGE SCALE GENOMIC DNA]</scope>
    <source>
        <strain evidence="3">cv. PFS-1207/04</strain>
    </source>
</reference>
<dbReference type="EMBL" id="QGKV02000297">
    <property type="protein sequence ID" value="KAF3607502.1"/>
    <property type="molecule type" value="Genomic_DNA"/>
</dbReference>
<sequence>MLQPPSLRRYATKYFTQVRHRVRQNLMHTKDTNEHANTNVQIDHHTTTDNSATRNASTNVTTPTTSPLNILPYDIRLDTRSTVSVQTRRRRLRPDPPSTSPSRPAVDVSVQICCLRPDPRSIRDRDSKPQNVESSARITTYCRVCPFSSDKRYATTQVKTPPQLQKTGAARVLPVFVRDIWVFEKSLFHTGA</sequence>
<keyword evidence="3" id="KW-1185">Reference proteome</keyword>
<proteinExistence type="predicted"/>
<organism evidence="2 3">
    <name type="scientific">Brassica cretica</name>
    <name type="common">Mustard</name>
    <dbReference type="NCBI Taxonomy" id="69181"/>
    <lineage>
        <taxon>Eukaryota</taxon>
        <taxon>Viridiplantae</taxon>
        <taxon>Streptophyta</taxon>
        <taxon>Embryophyta</taxon>
        <taxon>Tracheophyta</taxon>
        <taxon>Spermatophyta</taxon>
        <taxon>Magnoliopsida</taxon>
        <taxon>eudicotyledons</taxon>
        <taxon>Gunneridae</taxon>
        <taxon>Pentapetalae</taxon>
        <taxon>rosids</taxon>
        <taxon>malvids</taxon>
        <taxon>Brassicales</taxon>
        <taxon>Brassicaceae</taxon>
        <taxon>Brassiceae</taxon>
        <taxon>Brassica</taxon>
    </lineage>
</organism>